<keyword evidence="1" id="KW-0328">Glycosyltransferase</keyword>
<dbReference type="Gene3D" id="3.40.50.2000">
    <property type="entry name" value="Glycogen Phosphorylase B"/>
    <property type="match status" value="2"/>
</dbReference>
<dbReference type="InterPro" id="IPR050194">
    <property type="entry name" value="Glycosyltransferase_grp1"/>
</dbReference>
<keyword evidence="5" id="KW-1185">Reference proteome</keyword>
<keyword evidence="2" id="KW-0808">Transferase</keyword>
<dbReference type="PANTHER" id="PTHR45947:SF3">
    <property type="entry name" value="SULFOQUINOVOSYL TRANSFERASE SQD2"/>
    <property type="match status" value="1"/>
</dbReference>
<dbReference type="Pfam" id="PF13692">
    <property type="entry name" value="Glyco_trans_1_4"/>
    <property type="match status" value="1"/>
</dbReference>
<evidence type="ECO:0000259" key="3">
    <source>
        <dbReference type="Pfam" id="PF13439"/>
    </source>
</evidence>
<protein>
    <submittedName>
        <fullName evidence="4">Glycosyltransferase</fullName>
    </submittedName>
</protein>
<comment type="caution">
    <text evidence="4">The sequence shown here is derived from an EMBL/GenBank/DDBJ whole genome shotgun (WGS) entry which is preliminary data.</text>
</comment>
<gene>
    <name evidence="4" type="ORF">JK358_06650</name>
</gene>
<dbReference type="Pfam" id="PF13439">
    <property type="entry name" value="Glyco_transf_4"/>
    <property type="match status" value="1"/>
</dbReference>
<dbReference type="SUPFAM" id="SSF53756">
    <property type="entry name" value="UDP-Glycosyltransferase/glycogen phosphorylase"/>
    <property type="match status" value="1"/>
</dbReference>
<name>A0ABS1M0N9_9NOCA</name>
<evidence type="ECO:0000256" key="1">
    <source>
        <dbReference type="ARBA" id="ARBA00022676"/>
    </source>
</evidence>
<proteinExistence type="predicted"/>
<dbReference type="EMBL" id="JAERRJ010000002">
    <property type="protein sequence ID" value="MBL1074071.1"/>
    <property type="molecule type" value="Genomic_DNA"/>
</dbReference>
<reference evidence="4 5" key="1">
    <citation type="submission" date="2021-01" db="EMBL/GenBank/DDBJ databases">
        <title>WGS of actinomycetes isolated from Thailand.</title>
        <authorList>
            <person name="Thawai C."/>
        </authorList>
    </citation>
    <scope>NUCLEOTIDE SEQUENCE [LARGE SCALE GENOMIC DNA]</scope>
    <source>
        <strain evidence="4 5">LPG 2</strain>
    </source>
</reference>
<evidence type="ECO:0000256" key="2">
    <source>
        <dbReference type="ARBA" id="ARBA00022679"/>
    </source>
</evidence>
<accession>A0ABS1M0N9</accession>
<dbReference type="PANTHER" id="PTHR45947">
    <property type="entry name" value="SULFOQUINOVOSYL TRANSFERASE SQD2"/>
    <property type="match status" value="1"/>
</dbReference>
<evidence type="ECO:0000313" key="4">
    <source>
        <dbReference type="EMBL" id="MBL1074071.1"/>
    </source>
</evidence>
<dbReference type="Proteomes" id="UP000602198">
    <property type="component" value="Unassembled WGS sequence"/>
</dbReference>
<dbReference type="InterPro" id="IPR028098">
    <property type="entry name" value="Glyco_trans_4-like_N"/>
</dbReference>
<sequence>MTTRGGVASFVREMRETPLWTEWDVRHVTTHRDGTALTKIAIAARALVVYLYQVLAHRPAVVHLHMSSYGSFVRKYVFELIARGLRIPVVLHLHGSDFRLFHDRGPRLLRAAIRDALRGAAVVVALGEPWAQALRGITAEARIIVVCNAVRLAEPVDQRTEQPVRVLFLGEIGERKGAFTLLDAWQRMVRAAGDPAAARLLVAGDGAVEAARKRIADLGVESTVEIRGWVAAQQVPEVMRRAHVLVLPSHREGQPMAILEAMARGLCVVTCPVGGIPDLVGEDCGVLVPPGEIEPLATALEQVVLDGALRARLGAAAWQRVRDEFDIDVVWRRFDRIYREVIDEHR</sequence>
<organism evidence="4 5">
    <name type="scientific">Nocardia acididurans</name>
    <dbReference type="NCBI Taxonomy" id="2802282"/>
    <lineage>
        <taxon>Bacteria</taxon>
        <taxon>Bacillati</taxon>
        <taxon>Actinomycetota</taxon>
        <taxon>Actinomycetes</taxon>
        <taxon>Mycobacteriales</taxon>
        <taxon>Nocardiaceae</taxon>
        <taxon>Nocardia</taxon>
    </lineage>
</organism>
<feature type="domain" description="Glycosyltransferase subfamily 4-like N-terminal" evidence="3">
    <location>
        <begin position="46"/>
        <end position="153"/>
    </location>
</feature>
<dbReference type="RefSeq" id="WP_201944871.1">
    <property type="nucleotide sequence ID" value="NZ_JAERRJ010000002.1"/>
</dbReference>
<evidence type="ECO:0000313" key="5">
    <source>
        <dbReference type="Proteomes" id="UP000602198"/>
    </source>
</evidence>